<proteinExistence type="predicted"/>
<protein>
    <submittedName>
        <fullName evidence="1">Uncharacterized protein</fullName>
    </submittedName>
</protein>
<dbReference type="EMBL" id="JAIRBC010000028">
    <property type="protein sequence ID" value="MCG2462305.1"/>
    <property type="molecule type" value="Genomic_DNA"/>
</dbReference>
<dbReference type="RefSeq" id="WP_317903445.1">
    <property type="nucleotide sequence ID" value="NZ_JAIRBC010000028.1"/>
</dbReference>
<organism evidence="1 2">
    <name type="scientific">Cerina litoralis</name>
    <dbReference type="NCBI Taxonomy" id="2874477"/>
    <lineage>
        <taxon>Bacteria</taxon>
        <taxon>Pseudomonadati</taxon>
        <taxon>Bacteroidota</taxon>
        <taxon>Flavobacteriia</taxon>
        <taxon>Flavobacteriales</taxon>
        <taxon>Flavobacteriaceae</taxon>
        <taxon>Cerina</taxon>
    </lineage>
</organism>
<reference evidence="1" key="1">
    <citation type="submission" date="2023-02" db="EMBL/GenBank/DDBJ databases">
        <title>Genome of Flavobacteriaceae gen. nov. sp. strain F89.</title>
        <authorList>
            <person name="Wang Y."/>
        </authorList>
    </citation>
    <scope>NUCLEOTIDE SEQUENCE</scope>
    <source>
        <strain evidence="1">F89</strain>
    </source>
</reference>
<comment type="caution">
    <text evidence="1">The sequence shown here is derived from an EMBL/GenBank/DDBJ whole genome shotgun (WGS) entry which is preliminary data.</text>
</comment>
<dbReference type="AlphaFoldDB" id="A0AAE3EWC3"/>
<evidence type="ECO:0000313" key="2">
    <source>
        <dbReference type="Proteomes" id="UP001200642"/>
    </source>
</evidence>
<evidence type="ECO:0000313" key="1">
    <source>
        <dbReference type="EMBL" id="MCG2462305.1"/>
    </source>
</evidence>
<accession>A0AAE3EWC3</accession>
<keyword evidence="2" id="KW-1185">Reference proteome</keyword>
<sequence>MEDKIHHQILVVTPNTSYGYGSKRIVANWNSLADYMYNSLSKIPKSLQTQKELISDFKKSIKANQKILELEFDKDEKLELVQKRLVEINSDLDEKYDTDPEEAEKLDSRTVSIDNAKVRGVSL</sequence>
<gene>
    <name evidence="1" type="ORF">K8352_16205</name>
</gene>
<name>A0AAE3EWC3_9FLAO</name>
<dbReference type="Proteomes" id="UP001200642">
    <property type="component" value="Unassembled WGS sequence"/>
</dbReference>